<reference evidence="2 3" key="1">
    <citation type="journal article" date="2015" name="Mol. Plant Microbe Interact.">
        <title>Genome, transcriptome, and functional analyses of Penicillium expansum provide new insights into secondary metabolism and pathogenicity.</title>
        <authorList>
            <person name="Ballester A.R."/>
            <person name="Marcet-Houben M."/>
            <person name="Levin E."/>
            <person name="Sela N."/>
            <person name="Selma-Lazaro C."/>
            <person name="Carmona L."/>
            <person name="Wisniewski M."/>
            <person name="Droby S."/>
            <person name="Gonzalez-Candelas L."/>
            <person name="Gabaldon T."/>
        </authorList>
    </citation>
    <scope>NUCLEOTIDE SEQUENCE [LARGE SCALE GENOMIC DNA]</scope>
    <source>
        <strain evidence="2 3">MD-8</strain>
    </source>
</reference>
<keyword evidence="3" id="KW-1185">Reference proteome</keyword>
<proteinExistence type="predicted"/>
<dbReference type="GeneID" id="27678674"/>
<comment type="caution">
    <text evidence="2">The sequence shown here is derived from an EMBL/GenBank/DDBJ whole genome shotgun (WGS) entry which is preliminary data.</text>
</comment>
<feature type="region of interest" description="Disordered" evidence="1">
    <location>
        <begin position="238"/>
        <end position="261"/>
    </location>
</feature>
<dbReference type="HOGENOM" id="CLU_057547_1_0_1"/>
<name>A0A0A2JDV9_PENEN</name>
<sequence>MGASSPEYHIVGKRVAVGRLLLGTIISNLDELFPINKGEELLIDDKDLDHFHDRNSEISRDAALAGKAGIAAKALAFYPAGGEAGVDAERSSKDIYSIPDVYTWQFDPEERDYLDAMESEKVQKFLVINSYRPVYIITGLKLSPGMSVDLTRVKKTQGGLELGVEVGTAVSIGPKLGFSKAINVGQRGEELTERIFAIRVRRLRYKKIGGVLGFGGSRKLINQQHNDGAELVGVHRPKQSQGQMLGHSYEVTEEDDTEDEIGEDRRIHEEEVTWVVPKS</sequence>
<dbReference type="RefSeq" id="XP_016595977.1">
    <property type="nucleotide sequence ID" value="XM_016743255.1"/>
</dbReference>
<evidence type="ECO:0000313" key="2">
    <source>
        <dbReference type="EMBL" id="KGO53350.1"/>
    </source>
</evidence>
<dbReference type="AlphaFoldDB" id="A0A0A2JDV9"/>
<evidence type="ECO:0000256" key="1">
    <source>
        <dbReference type="SAM" id="MobiDB-lite"/>
    </source>
</evidence>
<feature type="compositionally biased region" description="Acidic residues" evidence="1">
    <location>
        <begin position="251"/>
        <end position="261"/>
    </location>
</feature>
<evidence type="ECO:0000313" key="3">
    <source>
        <dbReference type="Proteomes" id="UP000030143"/>
    </source>
</evidence>
<dbReference type="Proteomes" id="UP000030143">
    <property type="component" value="Unassembled WGS sequence"/>
</dbReference>
<dbReference type="VEuPathDB" id="FungiDB:PEXP_075010"/>
<gene>
    <name evidence="2" type="ORF">PEX2_059820</name>
</gene>
<accession>A0A0A2JDV9</accession>
<protein>
    <submittedName>
        <fullName evidence="2">Uncharacterized protein</fullName>
    </submittedName>
</protein>
<dbReference type="EMBL" id="JQFZ01000251">
    <property type="protein sequence ID" value="KGO53350.1"/>
    <property type="molecule type" value="Genomic_DNA"/>
</dbReference>
<organism evidence="2 3">
    <name type="scientific">Penicillium expansum</name>
    <name type="common">Blue mold rot fungus</name>
    <dbReference type="NCBI Taxonomy" id="27334"/>
    <lineage>
        <taxon>Eukaryota</taxon>
        <taxon>Fungi</taxon>
        <taxon>Dikarya</taxon>
        <taxon>Ascomycota</taxon>
        <taxon>Pezizomycotina</taxon>
        <taxon>Eurotiomycetes</taxon>
        <taxon>Eurotiomycetidae</taxon>
        <taxon>Eurotiales</taxon>
        <taxon>Aspergillaceae</taxon>
        <taxon>Penicillium</taxon>
    </lineage>
</organism>